<protein>
    <submittedName>
        <fullName evidence="3">Uncharacterized protein</fullName>
    </submittedName>
</protein>
<dbReference type="EMBL" id="KB446546">
    <property type="protein sequence ID" value="EME38801.1"/>
    <property type="molecule type" value="Genomic_DNA"/>
</dbReference>
<keyword evidence="2" id="KW-0732">Signal</keyword>
<keyword evidence="4" id="KW-1185">Reference proteome</keyword>
<organism evidence="3 4">
    <name type="scientific">Dothistroma septosporum (strain NZE10 / CBS 128990)</name>
    <name type="common">Red band needle blight fungus</name>
    <name type="synonym">Mycosphaerella pini</name>
    <dbReference type="NCBI Taxonomy" id="675120"/>
    <lineage>
        <taxon>Eukaryota</taxon>
        <taxon>Fungi</taxon>
        <taxon>Dikarya</taxon>
        <taxon>Ascomycota</taxon>
        <taxon>Pezizomycotina</taxon>
        <taxon>Dothideomycetes</taxon>
        <taxon>Dothideomycetidae</taxon>
        <taxon>Mycosphaerellales</taxon>
        <taxon>Mycosphaerellaceae</taxon>
        <taxon>Dothistroma</taxon>
    </lineage>
</organism>
<evidence type="ECO:0000256" key="1">
    <source>
        <dbReference type="SAM" id="Phobius"/>
    </source>
</evidence>
<dbReference type="OrthoDB" id="10492625at2759"/>
<keyword evidence="1" id="KW-0472">Membrane</keyword>
<keyword evidence="1" id="KW-0812">Transmembrane</keyword>
<feature type="signal peptide" evidence="2">
    <location>
        <begin position="1"/>
        <end position="21"/>
    </location>
</feature>
<evidence type="ECO:0000313" key="4">
    <source>
        <dbReference type="Proteomes" id="UP000016933"/>
    </source>
</evidence>
<dbReference type="AlphaFoldDB" id="M2YIR9"/>
<keyword evidence="1" id="KW-1133">Transmembrane helix</keyword>
<reference evidence="4" key="1">
    <citation type="journal article" date="2012" name="PLoS Genet.">
        <title>The genomes of the fungal plant pathogens Cladosporium fulvum and Dothistroma septosporum reveal adaptation to different hosts and lifestyles but also signatures of common ancestry.</title>
        <authorList>
            <person name="de Wit P.J.G.M."/>
            <person name="van der Burgt A."/>
            <person name="Oekmen B."/>
            <person name="Stergiopoulos I."/>
            <person name="Abd-Elsalam K.A."/>
            <person name="Aerts A.L."/>
            <person name="Bahkali A.H."/>
            <person name="Beenen H.G."/>
            <person name="Chettri P."/>
            <person name="Cox M.P."/>
            <person name="Datema E."/>
            <person name="de Vries R.P."/>
            <person name="Dhillon B."/>
            <person name="Ganley A.R."/>
            <person name="Griffiths S.A."/>
            <person name="Guo Y."/>
            <person name="Hamelin R.C."/>
            <person name="Henrissat B."/>
            <person name="Kabir M.S."/>
            <person name="Jashni M.K."/>
            <person name="Kema G."/>
            <person name="Klaubauf S."/>
            <person name="Lapidus A."/>
            <person name="Levasseur A."/>
            <person name="Lindquist E."/>
            <person name="Mehrabi R."/>
            <person name="Ohm R.A."/>
            <person name="Owen T.J."/>
            <person name="Salamov A."/>
            <person name="Schwelm A."/>
            <person name="Schijlen E."/>
            <person name="Sun H."/>
            <person name="van den Burg H.A."/>
            <person name="van Ham R.C.H.J."/>
            <person name="Zhang S."/>
            <person name="Goodwin S.B."/>
            <person name="Grigoriev I.V."/>
            <person name="Collemare J."/>
            <person name="Bradshaw R.E."/>
        </authorList>
    </citation>
    <scope>NUCLEOTIDE SEQUENCE [LARGE SCALE GENOMIC DNA]</scope>
    <source>
        <strain evidence="4">NZE10 / CBS 128990</strain>
    </source>
</reference>
<evidence type="ECO:0000256" key="2">
    <source>
        <dbReference type="SAM" id="SignalP"/>
    </source>
</evidence>
<feature type="chain" id="PRO_5004029901" evidence="2">
    <location>
        <begin position="22"/>
        <end position="411"/>
    </location>
</feature>
<dbReference type="Proteomes" id="UP000016933">
    <property type="component" value="Unassembled WGS sequence"/>
</dbReference>
<reference evidence="3 4" key="2">
    <citation type="journal article" date="2012" name="PLoS Pathog.">
        <title>Diverse lifestyles and strategies of plant pathogenesis encoded in the genomes of eighteen Dothideomycetes fungi.</title>
        <authorList>
            <person name="Ohm R.A."/>
            <person name="Feau N."/>
            <person name="Henrissat B."/>
            <person name="Schoch C.L."/>
            <person name="Horwitz B.A."/>
            <person name="Barry K.W."/>
            <person name="Condon B.J."/>
            <person name="Copeland A.C."/>
            <person name="Dhillon B."/>
            <person name="Glaser F."/>
            <person name="Hesse C.N."/>
            <person name="Kosti I."/>
            <person name="LaButti K."/>
            <person name="Lindquist E.A."/>
            <person name="Lucas S."/>
            <person name="Salamov A.A."/>
            <person name="Bradshaw R.E."/>
            <person name="Ciuffetti L."/>
            <person name="Hamelin R.C."/>
            <person name="Kema G.H.J."/>
            <person name="Lawrence C."/>
            <person name="Scott J.A."/>
            <person name="Spatafora J.W."/>
            <person name="Turgeon B.G."/>
            <person name="de Wit P.J.G.M."/>
            <person name="Zhong S."/>
            <person name="Goodwin S.B."/>
            <person name="Grigoriev I.V."/>
        </authorList>
    </citation>
    <scope>NUCLEOTIDE SEQUENCE [LARGE SCALE GENOMIC DNA]</scope>
    <source>
        <strain evidence="4">NZE10 / CBS 128990</strain>
    </source>
</reference>
<name>M2YIR9_DOTSN</name>
<sequence length="411" mass="42668">MPSTMTVLKAAASLAFPVAHAQNVFANYVGYSKECASCYSTKLPSAYSPFYVQGDNPLTTVCAAGNDQVFRPCDRLCIDKDGHSFRQNKCAGSVQARQAEPINVFAGMEGYTEDCTSCYSGKLSSAFSPAYTAGDNPLVAVCVSGNNEIFSPCDSKCIDKFGHSFRENKCAGSVEASSNAKRDTSCDICWKSASAENGCLTPFVVVGNEYPLAQCLCQPDKINAFYQKCDASCTTGGMSPSDACNMVGLGKRHDFTPSILTTTTTVTASSKTTPCNLTSSAVVVPVTTTGMPCPFGYKSCYTTAEGGLCILPQMPCPGAANPLGVWQEMCLSAFTALRANSLPPGPSSAPVFSTNSTVPVVSGSGSVGTSSINTNGTAPTETAPISNGALILSSFGLTAFGVVATLLFALA</sequence>
<accession>M2YIR9</accession>
<dbReference type="HOGENOM" id="CLU_669066_0_0_1"/>
<dbReference type="OMA" id="RQNKCAG"/>
<evidence type="ECO:0000313" key="3">
    <source>
        <dbReference type="EMBL" id="EME38801.1"/>
    </source>
</evidence>
<feature type="transmembrane region" description="Helical" evidence="1">
    <location>
        <begin position="389"/>
        <end position="410"/>
    </location>
</feature>
<proteinExistence type="predicted"/>
<gene>
    <name evidence="3" type="ORF">DOTSEDRAFT_39016</name>
</gene>